<evidence type="ECO:0000256" key="3">
    <source>
        <dbReference type="ARBA" id="ARBA00022741"/>
    </source>
</evidence>
<evidence type="ECO:0000256" key="5">
    <source>
        <dbReference type="ARBA" id="ARBA00022840"/>
    </source>
</evidence>
<evidence type="ECO:0000256" key="2">
    <source>
        <dbReference type="ARBA" id="ARBA00022679"/>
    </source>
</evidence>
<evidence type="ECO:0000259" key="6">
    <source>
        <dbReference type="PROSITE" id="PS50011"/>
    </source>
</evidence>
<evidence type="ECO:0000256" key="1">
    <source>
        <dbReference type="ARBA" id="ARBA00022527"/>
    </source>
</evidence>
<dbReference type="PANTHER" id="PTHR24351">
    <property type="entry name" value="RIBOSOMAL PROTEIN S6 KINASE"/>
    <property type="match status" value="1"/>
</dbReference>
<dbReference type="AlphaFoldDB" id="A0AAV4FQX4"/>
<dbReference type="InterPro" id="IPR000719">
    <property type="entry name" value="Prot_kinase_dom"/>
</dbReference>
<comment type="caution">
    <text evidence="7">The sequence shown here is derived from an EMBL/GenBank/DDBJ whole genome shotgun (WGS) entry which is preliminary data.</text>
</comment>
<dbReference type="PROSITE" id="PS50011">
    <property type="entry name" value="PROTEIN_KINASE_DOM"/>
    <property type="match status" value="1"/>
</dbReference>
<dbReference type="EMBL" id="BMAT01000886">
    <property type="protein sequence ID" value="GFR75180.1"/>
    <property type="molecule type" value="Genomic_DNA"/>
</dbReference>
<protein>
    <submittedName>
        <fullName evidence="7">Ribosomal protein S6 kinase</fullName>
    </submittedName>
</protein>
<keyword evidence="2" id="KW-0808">Transferase</keyword>
<sequence>VGFYIITGHVKSTPLHNFIRRQERFNDEELRFYTEELVCAVEFLHSKGIVHRNLTAGNIKLTSEGHIKVYNLEHAYLALDEQGKRLPFPQIEGPIGLDAYMPPEMVDRKLYGYTVDWWNLGVVLYFMISGQMPFQGNNRRELFKAIKYKKPWFETGLHEPQTHQLIRAVSH</sequence>
<feature type="domain" description="Protein kinase" evidence="6">
    <location>
        <begin position="1"/>
        <end position="171"/>
    </location>
</feature>
<dbReference type="GO" id="GO:0004674">
    <property type="term" value="F:protein serine/threonine kinase activity"/>
    <property type="evidence" value="ECO:0007669"/>
    <property type="project" value="UniProtKB-KW"/>
</dbReference>
<dbReference type="SMART" id="SM00220">
    <property type="entry name" value="S_TKc"/>
    <property type="match status" value="1"/>
</dbReference>
<accession>A0AAV4FQX4</accession>
<keyword evidence="5" id="KW-0067">ATP-binding</keyword>
<keyword evidence="4 7" id="KW-0418">Kinase</keyword>
<dbReference type="Gene3D" id="1.10.510.10">
    <property type="entry name" value="Transferase(Phosphotransferase) domain 1"/>
    <property type="match status" value="1"/>
</dbReference>
<dbReference type="InterPro" id="IPR011009">
    <property type="entry name" value="Kinase-like_dom_sf"/>
</dbReference>
<dbReference type="Pfam" id="PF00069">
    <property type="entry name" value="Pkinase"/>
    <property type="match status" value="1"/>
</dbReference>
<keyword evidence="3" id="KW-0547">Nucleotide-binding</keyword>
<keyword evidence="8" id="KW-1185">Reference proteome</keyword>
<reference evidence="7 8" key="1">
    <citation type="journal article" date="2021" name="Elife">
        <title>Chloroplast acquisition without the gene transfer in kleptoplastic sea slugs, Plakobranchus ocellatus.</title>
        <authorList>
            <person name="Maeda T."/>
            <person name="Takahashi S."/>
            <person name="Yoshida T."/>
            <person name="Shimamura S."/>
            <person name="Takaki Y."/>
            <person name="Nagai Y."/>
            <person name="Toyoda A."/>
            <person name="Suzuki Y."/>
            <person name="Arimoto A."/>
            <person name="Ishii H."/>
            <person name="Satoh N."/>
            <person name="Nishiyama T."/>
            <person name="Hasebe M."/>
            <person name="Maruyama T."/>
            <person name="Minagawa J."/>
            <person name="Obokata J."/>
            <person name="Shigenobu S."/>
        </authorList>
    </citation>
    <scope>NUCLEOTIDE SEQUENCE [LARGE SCALE GENOMIC DNA]</scope>
</reference>
<evidence type="ECO:0000313" key="7">
    <source>
        <dbReference type="EMBL" id="GFR75180.1"/>
    </source>
</evidence>
<keyword evidence="1" id="KW-0723">Serine/threonine-protein kinase</keyword>
<feature type="non-terminal residue" evidence="7">
    <location>
        <position position="1"/>
    </location>
</feature>
<evidence type="ECO:0000256" key="4">
    <source>
        <dbReference type="ARBA" id="ARBA00022777"/>
    </source>
</evidence>
<dbReference type="Proteomes" id="UP000762676">
    <property type="component" value="Unassembled WGS sequence"/>
</dbReference>
<name>A0AAV4FQX4_9GAST</name>
<proteinExistence type="predicted"/>
<organism evidence="7 8">
    <name type="scientific">Elysia marginata</name>
    <dbReference type="NCBI Taxonomy" id="1093978"/>
    <lineage>
        <taxon>Eukaryota</taxon>
        <taxon>Metazoa</taxon>
        <taxon>Spiralia</taxon>
        <taxon>Lophotrochozoa</taxon>
        <taxon>Mollusca</taxon>
        <taxon>Gastropoda</taxon>
        <taxon>Heterobranchia</taxon>
        <taxon>Euthyneura</taxon>
        <taxon>Panpulmonata</taxon>
        <taxon>Sacoglossa</taxon>
        <taxon>Placobranchoidea</taxon>
        <taxon>Plakobranchidae</taxon>
        <taxon>Elysia</taxon>
    </lineage>
</organism>
<dbReference type="GO" id="GO:0005524">
    <property type="term" value="F:ATP binding"/>
    <property type="evidence" value="ECO:0007669"/>
    <property type="project" value="UniProtKB-KW"/>
</dbReference>
<evidence type="ECO:0000313" key="8">
    <source>
        <dbReference type="Proteomes" id="UP000762676"/>
    </source>
</evidence>
<gene>
    <name evidence="7" type="ORF">ElyMa_000448600</name>
</gene>
<dbReference type="Gene3D" id="3.30.200.20">
    <property type="entry name" value="Phosphorylase Kinase, domain 1"/>
    <property type="match status" value="1"/>
</dbReference>
<dbReference type="SUPFAM" id="SSF56112">
    <property type="entry name" value="Protein kinase-like (PK-like)"/>
    <property type="match status" value="1"/>
</dbReference>